<dbReference type="OrthoDB" id="2387925at2759"/>
<evidence type="ECO:0000313" key="2">
    <source>
        <dbReference type="Proteomes" id="UP000250140"/>
    </source>
</evidence>
<evidence type="ECO:0000313" key="1">
    <source>
        <dbReference type="EMBL" id="OCL06016.1"/>
    </source>
</evidence>
<proteinExistence type="predicted"/>
<dbReference type="AlphaFoldDB" id="A0A8E2EW71"/>
<reference evidence="1 2" key="1">
    <citation type="journal article" date="2016" name="Nat. Commun.">
        <title>Ectomycorrhizal ecology is imprinted in the genome of the dominant symbiotic fungus Cenococcum geophilum.</title>
        <authorList>
            <consortium name="DOE Joint Genome Institute"/>
            <person name="Peter M."/>
            <person name="Kohler A."/>
            <person name="Ohm R.A."/>
            <person name="Kuo A."/>
            <person name="Krutzmann J."/>
            <person name="Morin E."/>
            <person name="Arend M."/>
            <person name="Barry K.W."/>
            <person name="Binder M."/>
            <person name="Choi C."/>
            <person name="Clum A."/>
            <person name="Copeland A."/>
            <person name="Grisel N."/>
            <person name="Haridas S."/>
            <person name="Kipfer T."/>
            <person name="LaButti K."/>
            <person name="Lindquist E."/>
            <person name="Lipzen A."/>
            <person name="Maire R."/>
            <person name="Meier B."/>
            <person name="Mihaltcheva S."/>
            <person name="Molinier V."/>
            <person name="Murat C."/>
            <person name="Poggeler S."/>
            <person name="Quandt C.A."/>
            <person name="Sperisen C."/>
            <person name="Tritt A."/>
            <person name="Tisserant E."/>
            <person name="Crous P.W."/>
            <person name="Henrissat B."/>
            <person name="Nehls U."/>
            <person name="Egli S."/>
            <person name="Spatafora J.W."/>
            <person name="Grigoriev I.V."/>
            <person name="Martin F.M."/>
        </authorList>
    </citation>
    <scope>NUCLEOTIDE SEQUENCE [LARGE SCALE GENOMIC DNA]</scope>
    <source>
        <strain evidence="1 2">CBS 207.34</strain>
    </source>
</reference>
<organism evidence="1 2">
    <name type="scientific">Glonium stellatum</name>
    <dbReference type="NCBI Taxonomy" id="574774"/>
    <lineage>
        <taxon>Eukaryota</taxon>
        <taxon>Fungi</taxon>
        <taxon>Dikarya</taxon>
        <taxon>Ascomycota</taxon>
        <taxon>Pezizomycotina</taxon>
        <taxon>Dothideomycetes</taxon>
        <taxon>Pleosporomycetidae</taxon>
        <taxon>Gloniales</taxon>
        <taxon>Gloniaceae</taxon>
        <taxon>Glonium</taxon>
    </lineage>
</organism>
<feature type="non-terminal residue" evidence="1">
    <location>
        <position position="90"/>
    </location>
</feature>
<name>A0A8E2EW71_9PEZI</name>
<sequence length="90" mass="9824">MSEAYLSFLVPREHVKTVKSALETTQRLNRAIKIHPAPHQSPTNLFIIPSTLPALTSTSRSRSRSLTPALLQTLNLSALTPLAPSLTLLP</sequence>
<dbReference type="Proteomes" id="UP000250140">
    <property type="component" value="Unassembled WGS sequence"/>
</dbReference>
<protein>
    <submittedName>
        <fullName evidence="1">Uncharacterized protein</fullName>
    </submittedName>
</protein>
<accession>A0A8E2EW71</accession>
<keyword evidence="2" id="KW-1185">Reference proteome</keyword>
<dbReference type="EMBL" id="KV750157">
    <property type="protein sequence ID" value="OCL06016.1"/>
    <property type="molecule type" value="Genomic_DNA"/>
</dbReference>
<gene>
    <name evidence="1" type="ORF">AOQ84DRAFT_224251</name>
</gene>